<feature type="transmembrane region" description="Helical" evidence="3">
    <location>
        <begin position="181"/>
        <end position="203"/>
    </location>
</feature>
<feature type="transmembrane region" description="Helical" evidence="3">
    <location>
        <begin position="6"/>
        <end position="26"/>
    </location>
</feature>
<dbReference type="GO" id="GO:1902201">
    <property type="term" value="P:negative regulation of bacterial-type flagellum-dependent cell motility"/>
    <property type="evidence" value="ECO:0007669"/>
    <property type="project" value="TreeGrafter"/>
</dbReference>
<accession>A0A7W6LDM3</accession>
<feature type="transmembrane region" description="Helical" evidence="3">
    <location>
        <begin position="119"/>
        <end position="136"/>
    </location>
</feature>
<feature type="transmembrane region" description="Helical" evidence="3">
    <location>
        <begin position="148"/>
        <end position="169"/>
    </location>
</feature>
<feature type="transmembrane region" description="Helical" evidence="3">
    <location>
        <begin position="63"/>
        <end position="84"/>
    </location>
</feature>
<sequence length="416" mass="45038">MDAMTGMLLWAAEALTLAFLLIAAWLHNRSHTVMGLWGLGFACHGIGVCLVGLRGIIPDFTSIVLGNELILLGIACWGLGVCVYDGVKVRVWLLVPALLYPIVVCLPQIYPYFWLRSALIQWASAAGYLILAYLLLTGQRPVPYVRRVFALVACCQSLIMINMGVQVLVSKPVAFAQMPNLLMSSVGNIICLLAGLMLGARMLMVKSEERLERAAVTDPLTGVLNRRGFLQRFDIVRQHVASQRTQLALILFDLDNFKQINDQSGHMTGDRVLAEFCATAQSCIGLRGEFGRMGGEEFACVVPIGSRAEAVGLAEAIRLTFMRQQIATEQGTLLSATASAGIAIAGGPIPIILDEMLSRADKALYFAKNAGRNRTALHDGLNISCVTNQRGEDARSGKPLQLNTAISLSHRTAGAQ</sequence>
<feature type="transmembrane region" description="Helical" evidence="3">
    <location>
        <begin position="33"/>
        <end position="57"/>
    </location>
</feature>
<dbReference type="GO" id="GO:0043709">
    <property type="term" value="P:cell adhesion involved in single-species biofilm formation"/>
    <property type="evidence" value="ECO:0007669"/>
    <property type="project" value="TreeGrafter"/>
</dbReference>
<dbReference type="SUPFAM" id="SSF55073">
    <property type="entry name" value="Nucleotide cyclase"/>
    <property type="match status" value="1"/>
</dbReference>
<evidence type="ECO:0000256" key="1">
    <source>
        <dbReference type="ARBA" id="ARBA00012528"/>
    </source>
</evidence>
<dbReference type="InterPro" id="IPR043128">
    <property type="entry name" value="Rev_trsase/Diguanyl_cyclase"/>
</dbReference>
<keyword evidence="6" id="KW-1185">Reference proteome</keyword>
<dbReference type="SMART" id="SM00267">
    <property type="entry name" value="GGDEF"/>
    <property type="match status" value="1"/>
</dbReference>
<name>A0A7W6LDM3_9HYPH</name>
<dbReference type="InterPro" id="IPR029787">
    <property type="entry name" value="Nucleotide_cyclase"/>
</dbReference>
<dbReference type="Pfam" id="PF00990">
    <property type="entry name" value="GGDEF"/>
    <property type="match status" value="1"/>
</dbReference>
<comment type="caution">
    <text evidence="5">The sequence shown here is derived from an EMBL/GenBank/DDBJ whole genome shotgun (WGS) entry which is preliminary data.</text>
</comment>
<evidence type="ECO:0000313" key="6">
    <source>
        <dbReference type="Proteomes" id="UP000519897"/>
    </source>
</evidence>
<dbReference type="PROSITE" id="PS50887">
    <property type="entry name" value="GGDEF"/>
    <property type="match status" value="1"/>
</dbReference>
<comment type="catalytic activity">
    <reaction evidence="2">
        <text>2 GTP = 3',3'-c-di-GMP + 2 diphosphate</text>
        <dbReference type="Rhea" id="RHEA:24898"/>
        <dbReference type="ChEBI" id="CHEBI:33019"/>
        <dbReference type="ChEBI" id="CHEBI:37565"/>
        <dbReference type="ChEBI" id="CHEBI:58805"/>
        <dbReference type="EC" id="2.7.7.65"/>
    </reaction>
</comment>
<evidence type="ECO:0000313" key="5">
    <source>
        <dbReference type="EMBL" id="MBB4142486.1"/>
    </source>
</evidence>
<dbReference type="PANTHER" id="PTHR45138">
    <property type="entry name" value="REGULATORY COMPONENTS OF SENSORY TRANSDUCTION SYSTEM"/>
    <property type="match status" value="1"/>
</dbReference>
<organism evidence="5 6">
    <name type="scientific">Rhizobium rhizoryzae</name>
    <dbReference type="NCBI Taxonomy" id="451876"/>
    <lineage>
        <taxon>Bacteria</taxon>
        <taxon>Pseudomonadati</taxon>
        <taxon>Pseudomonadota</taxon>
        <taxon>Alphaproteobacteria</taxon>
        <taxon>Hyphomicrobiales</taxon>
        <taxon>Rhizobiaceae</taxon>
        <taxon>Rhizobium/Agrobacterium group</taxon>
        <taxon>Rhizobium</taxon>
    </lineage>
</organism>
<dbReference type="InterPro" id="IPR050469">
    <property type="entry name" value="Diguanylate_Cyclase"/>
</dbReference>
<dbReference type="EMBL" id="JACIEC010000001">
    <property type="protein sequence ID" value="MBB4142486.1"/>
    <property type="molecule type" value="Genomic_DNA"/>
</dbReference>
<dbReference type="InterPro" id="IPR000160">
    <property type="entry name" value="GGDEF_dom"/>
</dbReference>
<evidence type="ECO:0000256" key="2">
    <source>
        <dbReference type="ARBA" id="ARBA00034247"/>
    </source>
</evidence>
<keyword evidence="3" id="KW-0472">Membrane</keyword>
<reference evidence="5 6" key="1">
    <citation type="submission" date="2020-08" db="EMBL/GenBank/DDBJ databases">
        <title>Genomic Encyclopedia of Type Strains, Phase IV (KMG-IV): sequencing the most valuable type-strain genomes for metagenomic binning, comparative biology and taxonomic classification.</title>
        <authorList>
            <person name="Goeker M."/>
        </authorList>
    </citation>
    <scope>NUCLEOTIDE SEQUENCE [LARGE SCALE GENOMIC DNA]</scope>
    <source>
        <strain evidence="5 6">DSM 29514</strain>
    </source>
</reference>
<feature type="domain" description="GGDEF" evidence="4">
    <location>
        <begin position="245"/>
        <end position="380"/>
    </location>
</feature>
<dbReference type="EC" id="2.7.7.65" evidence="1"/>
<dbReference type="NCBIfam" id="TIGR00254">
    <property type="entry name" value="GGDEF"/>
    <property type="match status" value="1"/>
</dbReference>
<dbReference type="PANTHER" id="PTHR45138:SF9">
    <property type="entry name" value="DIGUANYLATE CYCLASE DGCM-RELATED"/>
    <property type="match status" value="1"/>
</dbReference>
<evidence type="ECO:0000259" key="4">
    <source>
        <dbReference type="PROSITE" id="PS50887"/>
    </source>
</evidence>
<evidence type="ECO:0000256" key="3">
    <source>
        <dbReference type="SAM" id="Phobius"/>
    </source>
</evidence>
<dbReference type="FunFam" id="3.30.70.270:FF:000001">
    <property type="entry name" value="Diguanylate cyclase domain protein"/>
    <property type="match status" value="1"/>
</dbReference>
<dbReference type="AlphaFoldDB" id="A0A7W6LDM3"/>
<keyword evidence="3" id="KW-1133">Transmembrane helix</keyword>
<dbReference type="CDD" id="cd01949">
    <property type="entry name" value="GGDEF"/>
    <property type="match status" value="1"/>
</dbReference>
<dbReference type="Gene3D" id="3.30.70.270">
    <property type="match status" value="1"/>
</dbReference>
<gene>
    <name evidence="5" type="ORF">GGQ72_000985</name>
</gene>
<dbReference type="GO" id="GO:0052621">
    <property type="term" value="F:diguanylate cyclase activity"/>
    <property type="evidence" value="ECO:0007669"/>
    <property type="project" value="UniProtKB-EC"/>
</dbReference>
<feature type="transmembrane region" description="Helical" evidence="3">
    <location>
        <begin position="91"/>
        <end position="113"/>
    </location>
</feature>
<dbReference type="GO" id="GO:0005886">
    <property type="term" value="C:plasma membrane"/>
    <property type="evidence" value="ECO:0007669"/>
    <property type="project" value="TreeGrafter"/>
</dbReference>
<keyword evidence="3" id="KW-0812">Transmembrane</keyword>
<proteinExistence type="predicted"/>
<protein>
    <recommendedName>
        <fullName evidence="1">diguanylate cyclase</fullName>
        <ecNumber evidence="1">2.7.7.65</ecNumber>
    </recommendedName>
</protein>
<dbReference type="RefSeq" id="WP_165136325.1">
    <property type="nucleotide sequence ID" value="NZ_CP049250.1"/>
</dbReference>
<dbReference type="Proteomes" id="UP000519897">
    <property type="component" value="Unassembled WGS sequence"/>
</dbReference>